<accession>A0AAV5GMA9</accession>
<evidence type="ECO:0000313" key="9">
    <source>
        <dbReference type="EMBL" id="GJN90394.1"/>
    </source>
</evidence>
<feature type="compositionally biased region" description="Basic and acidic residues" evidence="6">
    <location>
        <begin position="458"/>
        <end position="468"/>
    </location>
</feature>
<dbReference type="GO" id="GO:0140268">
    <property type="term" value="C:endoplasmic reticulum-plasma membrane contact site"/>
    <property type="evidence" value="ECO:0007669"/>
    <property type="project" value="TreeGrafter"/>
</dbReference>
<gene>
    <name evidence="9" type="ORF">Rhopal_003405-T1</name>
</gene>
<dbReference type="GO" id="GO:0120015">
    <property type="term" value="F:sterol transfer activity"/>
    <property type="evidence" value="ECO:0007669"/>
    <property type="project" value="TreeGrafter"/>
</dbReference>
<evidence type="ECO:0000256" key="5">
    <source>
        <dbReference type="ARBA" id="ARBA00023136"/>
    </source>
</evidence>
<dbReference type="SMART" id="SM00568">
    <property type="entry name" value="GRAM"/>
    <property type="match status" value="1"/>
</dbReference>
<dbReference type="Pfam" id="PF02893">
    <property type="entry name" value="GRAM"/>
    <property type="match status" value="1"/>
</dbReference>
<dbReference type="InterPro" id="IPR004182">
    <property type="entry name" value="GRAM"/>
</dbReference>
<feature type="compositionally biased region" description="Pro residues" evidence="6">
    <location>
        <begin position="20"/>
        <end position="34"/>
    </location>
</feature>
<reference evidence="9 10" key="1">
    <citation type="submission" date="2021-12" db="EMBL/GenBank/DDBJ databases">
        <title>High titer production of polyol ester of fatty acids by Rhodotorula paludigena BS15 towards product separation-free biomass refinery.</title>
        <authorList>
            <person name="Mano J."/>
            <person name="Ono H."/>
            <person name="Tanaka T."/>
            <person name="Naito K."/>
            <person name="Sushida H."/>
            <person name="Ike M."/>
            <person name="Tokuyasu K."/>
            <person name="Kitaoka M."/>
        </authorList>
    </citation>
    <scope>NUCLEOTIDE SEQUENCE [LARGE SCALE GENOMIC DNA]</scope>
    <source>
        <strain evidence="9 10">BS15</strain>
    </source>
</reference>
<evidence type="ECO:0000256" key="7">
    <source>
        <dbReference type="SAM" id="Phobius"/>
    </source>
</evidence>
<feature type="transmembrane region" description="Helical" evidence="7">
    <location>
        <begin position="834"/>
        <end position="854"/>
    </location>
</feature>
<feature type="region of interest" description="Disordered" evidence="6">
    <location>
        <begin position="1"/>
        <end position="106"/>
    </location>
</feature>
<evidence type="ECO:0000259" key="8">
    <source>
        <dbReference type="PROSITE" id="PS51778"/>
    </source>
</evidence>
<feature type="compositionally biased region" description="Polar residues" evidence="6">
    <location>
        <begin position="295"/>
        <end position="305"/>
    </location>
</feature>
<dbReference type="CDD" id="cd13220">
    <property type="entry name" value="PH-GRAM_GRAMDC"/>
    <property type="match status" value="1"/>
</dbReference>
<evidence type="ECO:0000256" key="6">
    <source>
        <dbReference type="SAM" id="MobiDB-lite"/>
    </source>
</evidence>
<comment type="similarity">
    <text evidence="2">Belongs to the YSP2 family.</text>
</comment>
<dbReference type="GO" id="GO:0032366">
    <property type="term" value="P:intracellular sterol transport"/>
    <property type="evidence" value="ECO:0007669"/>
    <property type="project" value="TreeGrafter"/>
</dbReference>
<dbReference type="PANTHER" id="PTHR23319:SF4">
    <property type="entry name" value="GRAM DOMAIN CONTAINING 1B, ISOFORM E"/>
    <property type="match status" value="1"/>
</dbReference>
<evidence type="ECO:0000256" key="1">
    <source>
        <dbReference type="ARBA" id="ARBA00004167"/>
    </source>
</evidence>
<dbReference type="GO" id="GO:0005886">
    <property type="term" value="C:plasma membrane"/>
    <property type="evidence" value="ECO:0007669"/>
    <property type="project" value="TreeGrafter"/>
</dbReference>
<name>A0AAV5GMA9_9BASI</name>
<dbReference type="GO" id="GO:0032541">
    <property type="term" value="C:cortical endoplasmic reticulum"/>
    <property type="evidence" value="ECO:0007669"/>
    <property type="project" value="TreeGrafter"/>
</dbReference>
<feature type="domain" description="VASt" evidence="8">
    <location>
        <begin position="597"/>
        <end position="777"/>
    </location>
</feature>
<dbReference type="PROSITE" id="PS51778">
    <property type="entry name" value="VAST"/>
    <property type="match status" value="1"/>
</dbReference>
<feature type="region of interest" description="Disordered" evidence="6">
    <location>
        <begin position="787"/>
        <end position="819"/>
    </location>
</feature>
<feature type="compositionally biased region" description="Acidic residues" evidence="6">
    <location>
        <begin position="172"/>
        <end position="187"/>
    </location>
</feature>
<feature type="compositionally biased region" description="Low complexity" evidence="6">
    <location>
        <begin position="568"/>
        <end position="577"/>
    </location>
</feature>
<organism evidence="9 10">
    <name type="scientific">Rhodotorula paludigena</name>
    <dbReference type="NCBI Taxonomy" id="86838"/>
    <lineage>
        <taxon>Eukaryota</taxon>
        <taxon>Fungi</taxon>
        <taxon>Dikarya</taxon>
        <taxon>Basidiomycota</taxon>
        <taxon>Pucciniomycotina</taxon>
        <taxon>Microbotryomycetes</taxon>
        <taxon>Sporidiobolales</taxon>
        <taxon>Sporidiobolaceae</taxon>
        <taxon>Rhodotorula</taxon>
    </lineage>
</organism>
<dbReference type="InterPro" id="IPR051482">
    <property type="entry name" value="Cholesterol_transport"/>
</dbReference>
<keyword evidence="10" id="KW-1185">Reference proteome</keyword>
<feature type="region of interest" description="Disordered" evidence="6">
    <location>
        <begin position="139"/>
        <end position="306"/>
    </location>
</feature>
<dbReference type="EMBL" id="BQKY01000006">
    <property type="protein sequence ID" value="GJN90394.1"/>
    <property type="molecule type" value="Genomic_DNA"/>
</dbReference>
<comment type="caution">
    <text evidence="9">The sequence shown here is derived from an EMBL/GenBank/DDBJ whole genome shotgun (WGS) entry which is preliminary data.</text>
</comment>
<dbReference type="InterPro" id="IPR031968">
    <property type="entry name" value="VASt"/>
</dbReference>
<sequence length="933" mass="98527">MPTSSSPPSDSSEPVLVSRPPSPPPDHSAPPLPPAVTDASASRAEAGDALTPTPAQQEPKSQFSRDDASPPPVNTHKDTGSETVKALEPKRGANATEGLGRPGREQVAHLSAGDRILGGAEGVVGEAYGAKPEWIAKVKRAPSSQADGLVTASENDKPDAVSKGPVSAGSEEQADGDAEDGDDDGPDDDRKSGQPKWFRKVKAAASSIKEKASSTNSRERSDSLDAPPSPGASGGGIRRARTRSIGQRSAVTFQLDDGGSKEDGAPSRGEAQEAMSRVVTDRDGNPVPLEVGTSADASSAPSNTPGAVVVADGEGEPVAAGNASTTTSVKNKILETFDVEPSTSQEKFHEIFDDQDEELIEDYRCALVRDILVQGKLYVSENFLSFRANILGWQTSLQLPWTEIVSIEKRMTAKVIPNAIEIRTLHATHTFASFINRDGSFALITAIWKHVHPEAHADRAAADAAKKEEKRRRRRSASTSSHRSDLSNSLKKAVRSASGTSSETDSDGDDKSEISFEDENGRKKRHRFKLRSSLASLKLSNIRSRDAPGASASTSGADHPTEAEKVKAQAQAKASAGAGPGAGDGEAHAPTTYDGPEYKNVALDIVLPTRPRKAYKLCFLDETFLRAFWEGKEGLKEVEIGPWKALDGAAAQADDCKALKRREVSYLKPLNAPVGPKQTHCNIVDENERVDEDSYISTVTTTKTPDVPSGDNFSTVTRTVFTWAEGGGCRVRVTTEVEWTKVNRLLRSVIERGAVDGQIGYHKDLEAAVRAHIAANAAEYAIAGSAPSANSSDVKSTDTAAGEPGRGGTEPTSSAPSSSSDGGFLDSLLGISPLAAGLLVLVLVLALTNLFTLLSLRKQAAAVRAVRIGSPSEVASAMERVLGQFSAQHAKRAVGPSGEPLAHAVAELAKAARLLESQARALADRSEGLKDYV</sequence>
<protein>
    <recommendedName>
        <fullName evidence="8">VASt domain-containing protein</fullName>
    </recommendedName>
</protein>
<dbReference type="GO" id="GO:0005739">
    <property type="term" value="C:mitochondrion"/>
    <property type="evidence" value="ECO:0007669"/>
    <property type="project" value="TreeGrafter"/>
</dbReference>
<evidence type="ECO:0000256" key="3">
    <source>
        <dbReference type="ARBA" id="ARBA00022692"/>
    </source>
</evidence>
<dbReference type="InterPro" id="IPR011993">
    <property type="entry name" value="PH-like_dom_sf"/>
</dbReference>
<evidence type="ECO:0000256" key="4">
    <source>
        <dbReference type="ARBA" id="ARBA00022989"/>
    </source>
</evidence>
<proteinExistence type="inferred from homology"/>
<feature type="region of interest" description="Disordered" evidence="6">
    <location>
        <begin position="458"/>
        <end position="527"/>
    </location>
</feature>
<comment type="subcellular location">
    <subcellularLocation>
        <location evidence="1">Membrane</location>
        <topology evidence="1">Single-pass membrane protein</topology>
    </subcellularLocation>
</comment>
<dbReference type="PANTHER" id="PTHR23319">
    <property type="entry name" value="GRAM DOMAIN CONTAINING 1B, ISOFORM E"/>
    <property type="match status" value="1"/>
</dbReference>
<dbReference type="GO" id="GO:0005789">
    <property type="term" value="C:endoplasmic reticulum membrane"/>
    <property type="evidence" value="ECO:0007669"/>
    <property type="project" value="TreeGrafter"/>
</dbReference>
<feature type="compositionally biased region" description="Basic and acidic residues" evidence="6">
    <location>
        <begin position="75"/>
        <end position="91"/>
    </location>
</feature>
<feature type="region of interest" description="Disordered" evidence="6">
    <location>
        <begin position="541"/>
        <end position="595"/>
    </location>
</feature>
<feature type="compositionally biased region" description="Polar residues" evidence="6">
    <location>
        <begin position="53"/>
        <end position="62"/>
    </location>
</feature>
<dbReference type="Proteomes" id="UP001342314">
    <property type="component" value="Unassembled WGS sequence"/>
</dbReference>
<feature type="compositionally biased region" description="Basic and acidic residues" evidence="6">
    <location>
        <begin position="208"/>
        <end position="223"/>
    </location>
</feature>
<keyword evidence="3 7" id="KW-0812">Transmembrane</keyword>
<dbReference type="Pfam" id="PF16016">
    <property type="entry name" value="VASt"/>
    <property type="match status" value="1"/>
</dbReference>
<dbReference type="GO" id="GO:0032934">
    <property type="term" value="F:sterol binding"/>
    <property type="evidence" value="ECO:0007669"/>
    <property type="project" value="TreeGrafter"/>
</dbReference>
<keyword evidence="4 7" id="KW-1133">Transmembrane helix</keyword>
<evidence type="ECO:0000313" key="10">
    <source>
        <dbReference type="Proteomes" id="UP001342314"/>
    </source>
</evidence>
<dbReference type="AlphaFoldDB" id="A0AAV5GMA9"/>
<feature type="compositionally biased region" description="Low complexity" evidence="6">
    <location>
        <begin position="1"/>
        <end position="19"/>
    </location>
</feature>
<feature type="compositionally biased region" description="Polar residues" evidence="6">
    <location>
        <begin position="787"/>
        <end position="799"/>
    </location>
</feature>
<keyword evidence="5 7" id="KW-0472">Membrane</keyword>
<evidence type="ECO:0000256" key="2">
    <source>
        <dbReference type="ARBA" id="ARBA00006582"/>
    </source>
</evidence>
<dbReference type="Gene3D" id="2.30.29.30">
    <property type="entry name" value="Pleckstrin-homology domain (PH domain)/Phosphotyrosine-binding domain (PTB)"/>
    <property type="match status" value="1"/>
</dbReference>